<dbReference type="GO" id="GO:0016787">
    <property type="term" value="F:hydrolase activity"/>
    <property type="evidence" value="ECO:0007669"/>
    <property type="project" value="UniProtKB-KW"/>
</dbReference>
<accession>A0A644Z3N5</accession>
<dbReference type="InterPro" id="IPR046893">
    <property type="entry name" value="MSSS"/>
</dbReference>
<gene>
    <name evidence="3" type="primary">mutS2_27</name>
    <name evidence="3" type="ORF">SDC9_79926</name>
</gene>
<dbReference type="PANTHER" id="PTHR48466:SF2">
    <property type="entry name" value="OS10G0509000 PROTEIN"/>
    <property type="match status" value="1"/>
</dbReference>
<reference evidence="3" key="1">
    <citation type="submission" date="2019-08" db="EMBL/GenBank/DDBJ databases">
        <authorList>
            <person name="Kucharzyk K."/>
            <person name="Murdoch R.W."/>
            <person name="Higgins S."/>
            <person name="Loffler F."/>
        </authorList>
    </citation>
    <scope>NUCLEOTIDE SEQUENCE</scope>
</reference>
<dbReference type="GO" id="GO:0006298">
    <property type="term" value="P:mismatch repair"/>
    <property type="evidence" value="ECO:0007669"/>
    <property type="project" value="InterPro"/>
</dbReference>
<sequence>MRRSGAKLAATTHYAELKTFAMTTAGVENASCEFDVESLQPTYRLLIGIPGKSNAFAISKRLGLPDDVVEDAKAQMAGDSVRFEDVLTQLEQKRQALEKKQVETDRLYQQREEDARKAREFRTQMERARDNARSRGEADARRILRDAKAAADQAMNELAELRKQQARSDAAQNLNEAQAAIRRGLNEAEEKLRNHEFEPEPIPKPSRPIKKGDRVEIPGVKTLAEVIDLGKDGTLQLQAGRMKMTVKADEVRLIEEPAGRKNPAVSSQSHAAQQLLRTAASSELDIRGMESIEAEGVVENFLSAAVMGRLETVTIIHGKGTGVLRKAVHELLRRNKAVKSFRLGVYGEGETGVTVVTMK</sequence>
<dbReference type="Pfam" id="PF01713">
    <property type="entry name" value="Smr"/>
    <property type="match status" value="1"/>
</dbReference>
<keyword evidence="3" id="KW-0378">Hydrolase</keyword>
<dbReference type="GO" id="GO:0140664">
    <property type="term" value="F:ATP-dependent DNA damage sensor activity"/>
    <property type="evidence" value="ECO:0007669"/>
    <property type="project" value="InterPro"/>
</dbReference>
<feature type="domain" description="Smr" evidence="2">
    <location>
        <begin position="284"/>
        <end position="359"/>
    </location>
</feature>
<protein>
    <submittedName>
        <fullName evidence="3">Endonuclease MutS2</fullName>
        <ecNumber evidence="3">3.1.-.-</ecNumber>
    </submittedName>
</protein>
<evidence type="ECO:0000256" key="1">
    <source>
        <dbReference type="SAM" id="MobiDB-lite"/>
    </source>
</evidence>
<evidence type="ECO:0000259" key="2">
    <source>
        <dbReference type="PROSITE" id="PS50828"/>
    </source>
</evidence>
<dbReference type="InterPro" id="IPR002625">
    <property type="entry name" value="Smr_dom"/>
</dbReference>
<dbReference type="InterPro" id="IPR027417">
    <property type="entry name" value="P-loop_NTPase"/>
</dbReference>
<keyword evidence="3" id="KW-0540">Nuclease</keyword>
<dbReference type="AlphaFoldDB" id="A0A644Z3N5"/>
<keyword evidence="3" id="KW-0255">Endonuclease</keyword>
<dbReference type="EMBL" id="VSSQ01006633">
    <property type="protein sequence ID" value="MPM33353.1"/>
    <property type="molecule type" value="Genomic_DNA"/>
</dbReference>
<dbReference type="InterPro" id="IPR045076">
    <property type="entry name" value="MutS"/>
</dbReference>
<dbReference type="SMART" id="SM00463">
    <property type="entry name" value="SMR"/>
    <property type="match status" value="1"/>
</dbReference>
<dbReference type="Pfam" id="PF20297">
    <property type="entry name" value="MSSS"/>
    <property type="match status" value="1"/>
</dbReference>
<comment type="caution">
    <text evidence="3">The sequence shown here is derived from an EMBL/GenBank/DDBJ whole genome shotgun (WGS) entry which is preliminary data.</text>
</comment>
<dbReference type="GO" id="GO:0005524">
    <property type="term" value="F:ATP binding"/>
    <property type="evidence" value="ECO:0007669"/>
    <property type="project" value="InterPro"/>
</dbReference>
<dbReference type="EC" id="3.1.-.-" evidence="3"/>
<dbReference type="PANTHER" id="PTHR48466">
    <property type="entry name" value="OS10G0509000 PROTEIN-RELATED"/>
    <property type="match status" value="1"/>
</dbReference>
<dbReference type="Gene3D" id="3.40.50.300">
    <property type="entry name" value="P-loop containing nucleotide triphosphate hydrolases"/>
    <property type="match status" value="1"/>
</dbReference>
<dbReference type="GO" id="GO:0004519">
    <property type="term" value="F:endonuclease activity"/>
    <property type="evidence" value="ECO:0007669"/>
    <property type="project" value="UniProtKB-KW"/>
</dbReference>
<dbReference type="InterPro" id="IPR036063">
    <property type="entry name" value="Smr_dom_sf"/>
</dbReference>
<organism evidence="3">
    <name type="scientific">bioreactor metagenome</name>
    <dbReference type="NCBI Taxonomy" id="1076179"/>
    <lineage>
        <taxon>unclassified sequences</taxon>
        <taxon>metagenomes</taxon>
        <taxon>ecological metagenomes</taxon>
    </lineage>
</organism>
<name>A0A644Z3N5_9ZZZZ</name>
<proteinExistence type="predicted"/>
<dbReference type="PROSITE" id="PS50828">
    <property type="entry name" value="SMR"/>
    <property type="match status" value="1"/>
</dbReference>
<dbReference type="Gene3D" id="3.30.1370.110">
    <property type="match status" value="1"/>
</dbReference>
<evidence type="ECO:0000313" key="3">
    <source>
        <dbReference type="EMBL" id="MPM33353.1"/>
    </source>
</evidence>
<dbReference type="SUPFAM" id="SSF160443">
    <property type="entry name" value="SMR domain-like"/>
    <property type="match status" value="1"/>
</dbReference>
<feature type="region of interest" description="Disordered" evidence="1">
    <location>
        <begin position="108"/>
        <end position="139"/>
    </location>
</feature>
<dbReference type="GO" id="GO:0030983">
    <property type="term" value="F:mismatched DNA binding"/>
    <property type="evidence" value="ECO:0007669"/>
    <property type="project" value="InterPro"/>
</dbReference>